<keyword evidence="2" id="KW-0645">Protease</keyword>
<dbReference type="InterPro" id="IPR018728">
    <property type="entry name" value="DUF2268"/>
</dbReference>
<dbReference type="GO" id="GO:0006508">
    <property type="term" value="P:proteolysis"/>
    <property type="evidence" value="ECO:0007669"/>
    <property type="project" value="UniProtKB-KW"/>
</dbReference>
<dbReference type="GO" id="GO:0008233">
    <property type="term" value="F:peptidase activity"/>
    <property type="evidence" value="ECO:0007669"/>
    <property type="project" value="UniProtKB-KW"/>
</dbReference>
<keyword evidence="2" id="KW-0378">Hydrolase</keyword>
<dbReference type="EMBL" id="JBBMFN010000063">
    <property type="protein sequence ID" value="MEQ2467761.1"/>
    <property type="molecule type" value="Genomic_DNA"/>
</dbReference>
<dbReference type="RefSeq" id="WP_349205224.1">
    <property type="nucleotide sequence ID" value="NZ_JBBMFN010000063.1"/>
</dbReference>
<evidence type="ECO:0000313" key="2">
    <source>
        <dbReference type="EMBL" id="MEQ2467761.1"/>
    </source>
</evidence>
<dbReference type="Proteomes" id="UP001465426">
    <property type="component" value="Unassembled WGS sequence"/>
</dbReference>
<evidence type="ECO:0000259" key="1">
    <source>
        <dbReference type="Pfam" id="PF10026"/>
    </source>
</evidence>
<evidence type="ECO:0000313" key="3">
    <source>
        <dbReference type="Proteomes" id="UP001465426"/>
    </source>
</evidence>
<comment type="caution">
    <text evidence="2">The sequence shown here is derived from an EMBL/GenBank/DDBJ whole genome shotgun (WGS) entry which is preliminary data.</text>
</comment>
<protein>
    <submittedName>
        <fullName evidence="2">DUF2268 domain-containing putative Zn-dependent protease</fullName>
    </submittedName>
</protein>
<keyword evidence="3" id="KW-1185">Reference proteome</keyword>
<reference evidence="2 3" key="1">
    <citation type="submission" date="2024-03" db="EMBL/GenBank/DDBJ databases">
        <title>Human intestinal bacterial collection.</title>
        <authorList>
            <person name="Pauvert C."/>
            <person name="Hitch T.C.A."/>
            <person name="Clavel T."/>
        </authorList>
    </citation>
    <scope>NUCLEOTIDE SEQUENCE [LARGE SCALE GENOMIC DNA]</scope>
    <source>
        <strain evidence="2 3">CLA-SR-H024</strain>
    </source>
</reference>
<sequence>MRKIGVFIFLYILILSISSEDRETIFDEKRNKTLIYSFHHPETNQAFHIVHVYKLYENYEKRIEKDSTIPIAQIFEEEVMEPVFEACYQDAEYFERSGKTYSVEPPEDMELVNAIINTMDEEKINKAIKEALIDSANYIPSNKATNVCIYPTPYDPDLPQMVTEGTGKISVLYTLFFDEEFLKVGIAHEYHHSVWTEKYFNKESADTILDILILEGKAVMFENIVYPGNSYEDPDYPFLTEYWGLVEPELNLYDAYRAYEIIYGGDDLPDDYGYSAGYHLVKAYLDTHSELTPEEWTELSGEEIYEDGKYMELY</sequence>
<dbReference type="Pfam" id="PF10026">
    <property type="entry name" value="DUF2268"/>
    <property type="match status" value="1"/>
</dbReference>
<feature type="domain" description="DUF2268" evidence="1">
    <location>
        <begin position="177"/>
        <end position="305"/>
    </location>
</feature>
<proteinExistence type="predicted"/>
<organism evidence="2 3">
    <name type="scientific">Niallia hominis</name>
    <dbReference type="NCBI Taxonomy" id="3133173"/>
    <lineage>
        <taxon>Bacteria</taxon>
        <taxon>Bacillati</taxon>
        <taxon>Bacillota</taxon>
        <taxon>Bacilli</taxon>
        <taxon>Bacillales</taxon>
        <taxon>Bacillaceae</taxon>
        <taxon>Niallia</taxon>
    </lineage>
</organism>
<accession>A0ABV1F340</accession>
<gene>
    <name evidence="2" type="ORF">WMO63_19055</name>
</gene>
<name>A0ABV1F340_9BACI</name>